<dbReference type="PANTHER" id="PTHR47016">
    <property type="entry name" value="ATP-DEPENDENT CLP PROTEASE ATP-BINDING SUBUNIT CLPT1, CHLOROPLASTIC"/>
    <property type="match status" value="1"/>
</dbReference>
<dbReference type="Gene3D" id="1.10.1780.10">
    <property type="entry name" value="Clp, N-terminal domain"/>
    <property type="match status" value="1"/>
</dbReference>
<feature type="region of interest" description="Disordered" evidence="2">
    <location>
        <begin position="195"/>
        <end position="240"/>
    </location>
</feature>
<protein>
    <submittedName>
        <fullName evidence="4">Clp protease N-terminal domain-containing protein</fullName>
    </submittedName>
</protein>
<dbReference type="PANTHER" id="PTHR47016:SF5">
    <property type="entry name" value="CLP DOMAIN SUPERFAMILY PROTEIN"/>
    <property type="match status" value="1"/>
</dbReference>
<keyword evidence="4" id="KW-0378">Hydrolase</keyword>
<dbReference type="GO" id="GO:0008233">
    <property type="term" value="F:peptidase activity"/>
    <property type="evidence" value="ECO:0007669"/>
    <property type="project" value="UniProtKB-KW"/>
</dbReference>
<sequence length="240" mass="25523">MFERFTDSARRAVVAAQEEARRLNHDYIGTEHVLLGLLGEGKGLAATVLKSLGLTLESVRSNVEELVGPGETTPGAHIPFTSRAKKVLELSLREALQLHHNYISTEHILLGLIREGEGVAVRVLRLHEVDMQRVREQLVEGAEGRRIRRLGNPGEDTTMLVASGAASFGARLDRLQESIDRIERRLDALGVPLAADPADITPGPGAAHTGTTHPGPAAGTTPDPGTADPGDVAPGAADSR</sequence>
<dbReference type="RefSeq" id="WP_380707816.1">
    <property type="nucleotide sequence ID" value="NZ_JANZYP010000022.1"/>
</dbReference>
<keyword evidence="1" id="KW-0677">Repeat</keyword>
<evidence type="ECO:0000256" key="1">
    <source>
        <dbReference type="PROSITE-ProRule" id="PRU01251"/>
    </source>
</evidence>
<dbReference type="Pfam" id="PF02861">
    <property type="entry name" value="Clp_N"/>
    <property type="match status" value="1"/>
</dbReference>
<gene>
    <name evidence="4" type="ORF">ACFO8L_28860</name>
</gene>
<evidence type="ECO:0000259" key="3">
    <source>
        <dbReference type="PROSITE" id="PS51903"/>
    </source>
</evidence>
<feature type="domain" description="Clp R" evidence="3">
    <location>
        <begin position="2"/>
        <end position="144"/>
    </location>
</feature>
<accession>A0ABV9ENW0</accession>
<dbReference type="InterPro" id="IPR004176">
    <property type="entry name" value="Clp_R_N"/>
</dbReference>
<feature type="compositionally biased region" description="Low complexity" evidence="2">
    <location>
        <begin position="201"/>
        <end position="240"/>
    </location>
</feature>
<reference evidence="5" key="1">
    <citation type="journal article" date="2019" name="Int. J. Syst. Evol. Microbiol.">
        <title>The Global Catalogue of Microorganisms (GCM) 10K type strain sequencing project: providing services to taxonomists for standard genome sequencing and annotation.</title>
        <authorList>
            <consortium name="The Broad Institute Genomics Platform"/>
            <consortium name="The Broad Institute Genome Sequencing Center for Infectious Disease"/>
            <person name="Wu L."/>
            <person name="Ma J."/>
        </authorList>
    </citation>
    <scope>NUCLEOTIDE SEQUENCE [LARGE SCALE GENOMIC DNA]</scope>
    <source>
        <strain evidence="5">CCUG 49560</strain>
    </source>
</reference>
<dbReference type="GO" id="GO:0006508">
    <property type="term" value="P:proteolysis"/>
    <property type="evidence" value="ECO:0007669"/>
    <property type="project" value="UniProtKB-KW"/>
</dbReference>
<dbReference type="SUPFAM" id="SSF81923">
    <property type="entry name" value="Double Clp-N motif"/>
    <property type="match status" value="1"/>
</dbReference>
<evidence type="ECO:0000313" key="5">
    <source>
        <dbReference type="Proteomes" id="UP001595891"/>
    </source>
</evidence>
<dbReference type="InterPro" id="IPR044217">
    <property type="entry name" value="CLPT1/2"/>
</dbReference>
<keyword evidence="4" id="KW-0645">Protease</keyword>
<name>A0ABV9ENW0_9ACTN</name>
<dbReference type="Proteomes" id="UP001595891">
    <property type="component" value="Unassembled WGS sequence"/>
</dbReference>
<evidence type="ECO:0000256" key="2">
    <source>
        <dbReference type="SAM" id="MobiDB-lite"/>
    </source>
</evidence>
<comment type="caution">
    <text evidence="4">The sequence shown here is derived from an EMBL/GenBank/DDBJ whole genome shotgun (WGS) entry which is preliminary data.</text>
</comment>
<dbReference type="InterPro" id="IPR036628">
    <property type="entry name" value="Clp_N_dom_sf"/>
</dbReference>
<dbReference type="EMBL" id="JBHSFN010000020">
    <property type="protein sequence ID" value="MFC4590135.1"/>
    <property type="molecule type" value="Genomic_DNA"/>
</dbReference>
<dbReference type="PROSITE" id="PS51903">
    <property type="entry name" value="CLP_R"/>
    <property type="match status" value="1"/>
</dbReference>
<organism evidence="4 5">
    <name type="scientific">Sphaerisporangium corydalis</name>
    <dbReference type="NCBI Taxonomy" id="1441875"/>
    <lineage>
        <taxon>Bacteria</taxon>
        <taxon>Bacillati</taxon>
        <taxon>Actinomycetota</taxon>
        <taxon>Actinomycetes</taxon>
        <taxon>Streptosporangiales</taxon>
        <taxon>Streptosporangiaceae</taxon>
        <taxon>Sphaerisporangium</taxon>
    </lineage>
</organism>
<evidence type="ECO:0000313" key="4">
    <source>
        <dbReference type="EMBL" id="MFC4590135.1"/>
    </source>
</evidence>
<keyword evidence="5" id="KW-1185">Reference proteome</keyword>
<proteinExistence type="predicted"/>